<reference evidence="3 4" key="1">
    <citation type="submission" date="2024-07" db="EMBL/GenBank/DDBJ databases">
        <title>Section-level genome sequencing and comparative genomics of Aspergillus sections Usti and Cavernicolus.</title>
        <authorList>
            <consortium name="Lawrence Berkeley National Laboratory"/>
            <person name="Nybo J.L."/>
            <person name="Vesth T.C."/>
            <person name="Theobald S."/>
            <person name="Frisvad J.C."/>
            <person name="Larsen T.O."/>
            <person name="Kjaerboelling I."/>
            <person name="Rothschild-Mancinelli K."/>
            <person name="Lyhne E.K."/>
            <person name="Kogle M.E."/>
            <person name="Barry K."/>
            <person name="Clum A."/>
            <person name="Na H."/>
            <person name="Ledsgaard L."/>
            <person name="Lin J."/>
            <person name="Lipzen A."/>
            <person name="Kuo A."/>
            <person name="Riley R."/>
            <person name="Mondo S."/>
            <person name="LaButti K."/>
            <person name="Haridas S."/>
            <person name="Pangalinan J."/>
            <person name="Salamov A.A."/>
            <person name="Simmons B.A."/>
            <person name="Magnuson J.K."/>
            <person name="Chen J."/>
            <person name="Drula E."/>
            <person name="Henrissat B."/>
            <person name="Wiebenga A."/>
            <person name="Lubbers R.J."/>
            <person name="Gomes A.C."/>
            <person name="Makela M.R."/>
            <person name="Stajich J."/>
            <person name="Grigoriev I.V."/>
            <person name="Mortensen U.H."/>
            <person name="De vries R.P."/>
            <person name="Baker S.E."/>
            <person name="Andersen M.R."/>
        </authorList>
    </citation>
    <scope>NUCLEOTIDE SEQUENCE [LARGE SCALE GENOMIC DNA]</scope>
    <source>
        <strain evidence="3 4">CBS 600.67</strain>
    </source>
</reference>
<evidence type="ECO:0000313" key="4">
    <source>
        <dbReference type="Proteomes" id="UP001610335"/>
    </source>
</evidence>
<gene>
    <name evidence="3" type="ORF">BDW59DRAFT_167107</name>
</gene>
<dbReference type="Gene3D" id="3.30.429.10">
    <property type="entry name" value="Macrophage Migration Inhibitory Factor"/>
    <property type="match status" value="1"/>
</dbReference>
<dbReference type="Proteomes" id="UP001610335">
    <property type="component" value="Unassembled WGS sequence"/>
</dbReference>
<keyword evidence="4" id="KW-1185">Reference proteome</keyword>
<organism evidence="3 4">
    <name type="scientific">Aspergillus cavernicola</name>
    <dbReference type="NCBI Taxonomy" id="176166"/>
    <lineage>
        <taxon>Eukaryota</taxon>
        <taxon>Fungi</taxon>
        <taxon>Dikarya</taxon>
        <taxon>Ascomycota</taxon>
        <taxon>Pezizomycotina</taxon>
        <taxon>Eurotiomycetes</taxon>
        <taxon>Eurotiomycetidae</taxon>
        <taxon>Eurotiales</taxon>
        <taxon>Aspergillaceae</taxon>
        <taxon>Aspergillus</taxon>
        <taxon>Aspergillus subgen. Nidulantes</taxon>
    </lineage>
</organism>
<feature type="region of interest" description="Disordered" evidence="1">
    <location>
        <begin position="34"/>
        <end position="116"/>
    </location>
</feature>
<name>A0ABR4HGT5_9EURO</name>
<dbReference type="EMBL" id="JBFXLS010000122">
    <property type="protein sequence ID" value="KAL2814696.1"/>
    <property type="molecule type" value="Genomic_DNA"/>
</dbReference>
<evidence type="ECO:0000313" key="3">
    <source>
        <dbReference type="EMBL" id="KAL2814696.1"/>
    </source>
</evidence>
<dbReference type="InterPro" id="IPR028116">
    <property type="entry name" value="Cis-CaaD-like"/>
</dbReference>
<sequence>ARELPADFLRPTAEEIAGLGLFLDQLGLVTRKPPAEQSYAATEPSATPTPPPTQQRYWKPALTTSREDEGDKDLLARSPLFTRPGTELEGSPMPQDGDAHSERSAQDEPEPAGKPMSVIASPTVVTMAMGDVNISKVFFRRGFLNPENKVFGLRNGGGISPPNTAFFVIDHAARPFPSGEVRLGFIDSINALVGPILGPKALKWEYNIYEHPAHNWRVNGMIPPVQEENIWQQWMERNEAVKYGKYLDKE</sequence>
<feature type="compositionally biased region" description="Basic and acidic residues" evidence="1">
    <location>
        <begin position="97"/>
        <end position="106"/>
    </location>
</feature>
<proteinExistence type="predicted"/>
<evidence type="ECO:0000259" key="2">
    <source>
        <dbReference type="Pfam" id="PF14832"/>
    </source>
</evidence>
<feature type="non-terminal residue" evidence="3">
    <location>
        <position position="1"/>
    </location>
</feature>
<dbReference type="InterPro" id="IPR014347">
    <property type="entry name" value="Tautomerase/MIF_sf"/>
</dbReference>
<feature type="domain" description="Tautomerase cis-CaaD-like" evidence="2">
    <location>
        <begin position="164"/>
        <end position="239"/>
    </location>
</feature>
<comment type="caution">
    <text evidence="3">The sequence shown here is derived from an EMBL/GenBank/DDBJ whole genome shotgun (WGS) entry which is preliminary data.</text>
</comment>
<accession>A0ABR4HGT5</accession>
<feature type="compositionally biased region" description="Basic and acidic residues" evidence="1">
    <location>
        <begin position="65"/>
        <end position="75"/>
    </location>
</feature>
<dbReference type="Pfam" id="PF14832">
    <property type="entry name" value="Tautomerase_3"/>
    <property type="match status" value="1"/>
</dbReference>
<evidence type="ECO:0000256" key="1">
    <source>
        <dbReference type="SAM" id="MobiDB-lite"/>
    </source>
</evidence>
<protein>
    <recommendedName>
        <fullName evidence="2">Tautomerase cis-CaaD-like domain-containing protein</fullName>
    </recommendedName>
</protein>